<dbReference type="InterPro" id="IPR002698">
    <property type="entry name" value="FTHF_cligase"/>
</dbReference>
<comment type="cofactor">
    <cofactor evidence="5">
        <name>Mg(2+)</name>
        <dbReference type="ChEBI" id="CHEBI:18420"/>
    </cofactor>
</comment>
<dbReference type="EC" id="6.3.3.2" evidence="5"/>
<evidence type="ECO:0000313" key="6">
    <source>
        <dbReference type="EMBL" id="TLX42368.1"/>
    </source>
</evidence>
<accession>A0A6C1KDL5</accession>
<dbReference type="GO" id="GO:0009396">
    <property type="term" value="P:folic acid-containing compound biosynthetic process"/>
    <property type="evidence" value="ECO:0007669"/>
    <property type="project" value="TreeGrafter"/>
</dbReference>
<dbReference type="SUPFAM" id="SSF100950">
    <property type="entry name" value="NagB/RpiA/CoA transferase-like"/>
    <property type="match status" value="1"/>
</dbReference>
<dbReference type="OrthoDB" id="9801938at2"/>
<evidence type="ECO:0000313" key="7">
    <source>
        <dbReference type="Proteomes" id="UP000305131"/>
    </source>
</evidence>
<gene>
    <name evidence="6" type="ORF">FBQ73_11970</name>
</gene>
<evidence type="ECO:0000256" key="1">
    <source>
        <dbReference type="ARBA" id="ARBA00010638"/>
    </source>
</evidence>
<keyword evidence="5" id="KW-0460">Magnesium</keyword>
<comment type="catalytic activity">
    <reaction evidence="5">
        <text>(6S)-5-formyl-5,6,7,8-tetrahydrofolate + ATP = (6R)-5,10-methenyltetrahydrofolate + ADP + phosphate</text>
        <dbReference type="Rhea" id="RHEA:10488"/>
        <dbReference type="ChEBI" id="CHEBI:30616"/>
        <dbReference type="ChEBI" id="CHEBI:43474"/>
        <dbReference type="ChEBI" id="CHEBI:57455"/>
        <dbReference type="ChEBI" id="CHEBI:57457"/>
        <dbReference type="ChEBI" id="CHEBI:456216"/>
        <dbReference type="EC" id="6.3.3.2"/>
    </reaction>
</comment>
<protein>
    <recommendedName>
        <fullName evidence="5">5-formyltetrahydrofolate cyclo-ligase</fullName>
        <ecNumber evidence="5">6.3.3.2</ecNumber>
    </recommendedName>
</protein>
<dbReference type="EMBL" id="VAUP01000028">
    <property type="protein sequence ID" value="TLX42368.1"/>
    <property type="molecule type" value="Genomic_DNA"/>
</dbReference>
<keyword evidence="3 4" id="KW-0067">ATP-binding</keyword>
<dbReference type="RefSeq" id="WP_138399737.1">
    <property type="nucleotide sequence ID" value="NZ_JBAFVI010000008.1"/>
</dbReference>
<evidence type="ECO:0000256" key="5">
    <source>
        <dbReference type="RuleBase" id="RU361279"/>
    </source>
</evidence>
<evidence type="ECO:0000256" key="2">
    <source>
        <dbReference type="ARBA" id="ARBA00022741"/>
    </source>
</evidence>
<dbReference type="GO" id="GO:0046872">
    <property type="term" value="F:metal ion binding"/>
    <property type="evidence" value="ECO:0007669"/>
    <property type="project" value="UniProtKB-KW"/>
</dbReference>
<proteinExistence type="inferred from homology"/>
<feature type="binding site" evidence="4">
    <location>
        <begin position="134"/>
        <end position="142"/>
    </location>
    <ligand>
        <name>ATP</name>
        <dbReference type="ChEBI" id="CHEBI:30616"/>
    </ligand>
</feature>
<dbReference type="GO" id="GO:0005524">
    <property type="term" value="F:ATP binding"/>
    <property type="evidence" value="ECO:0007669"/>
    <property type="project" value="UniProtKB-KW"/>
</dbReference>
<dbReference type="AlphaFoldDB" id="A0A6C1KDL5"/>
<evidence type="ECO:0000256" key="3">
    <source>
        <dbReference type="ARBA" id="ARBA00022840"/>
    </source>
</evidence>
<dbReference type="GeneID" id="95774170"/>
<organism evidence="6 7">
    <name type="scientific">Xanthobacter autotrophicus</name>
    <dbReference type="NCBI Taxonomy" id="280"/>
    <lineage>
        <taxon>Bacteria</taxon>
        <taxon>Pseudomonadati</taxon>
        <taxon>Pseudomonadota</taxon>
        <taxon>Alphaproteobacteria</taxon>
        <taxon>Hyphomicrobiales</taxon>
        <taxon>Xanthobacteraceae</taxon>
        <taxon>Xanthobacter</taxon>
    </lineage>
</organism>
<feature type="binding site" evidence="4">
    <location>
        <begin position="7"/>
        <end position="11"/>
    </location>
    <ligand>
        <name>ATP</name>
        <dbReference type="ChEBI" id="CHEBI:30616"/>
    </ligand>
</feature>
<name>A0A6C1KDL5_XANAU</name>
<comment type="caution">
    <text evidence="6">The sequence shown here is derived from an EMBL/GenBank/DDBJ whole genome shotgun (WGS) entry which is preliminary data.</text>
</comment>
<evidence type="ECO:0000256" key="4">
    <source>
        <dbReference type="PIRSR" id="PIRSR006806-1"/>
    </source>
</evidence>
<dbReference type="InterPro" id="IPR037171">
    <property type="entry name" value="NagB/RpiA_transferase-like"/>
</dbReference>
<dbReference type="PANTHER" id="PTHR23407">
    <property type="entry name" value="ATPASE INHIBITOR/5-FORMYLTETRAHYDROFOLATE CYCLO-LIGASE"/>
    <property type="match status" value="1"/>
</dbReference>
<dbReference type="Proteomes" id="UP000305131">
    <property type="component" value="Unassembled WGS sequence"/>
</dbReference>
<feature type="binding site" evidence="4">
    <location>
        <position position="58"/>
    </location>
    <ligand>
        <name>substrate</name>
    </ligand>
</feature>
<keyword evidence="6" id="KW-0436">Ligase</keyword>
<dbReference type="Gene3D" id="3.40.50.10420">
    <property type="entry name" value="NagB/RpiA/CoA transferase-like"/>
    <property type="match status" value="1"/>
</dbReference>
<keyword evidence="2 4" id="KW-0547">Nucleotide-binding</keyword>
<comment type="similarity">
    <text evidence="1 5">Belongs to the 5-formyltetrahydrofolate cyclo-ligase family.</text>
</comment>
<sequence length="195" mass="21017">MDIAAEKKRLRALALGRRAAMGEAGRAAASRLAACHALAAAGAVEGRTVALFAPFRDEIDTAPLADALREAGAVLALPVIIARDQPLLFRRWDKDTPLVPSGAFRIPEPGPDEPEIIPDVLLVPLAAFDRRGFRIGYGAGFYDRTLALLRAQRPVRAIGFAFACQEVDQVPVETHDEPVDMMVTEIEAWAVGPRA</sequence>
<dbReference type="GO" id="GO:0030272">
    <property type="term" value="F:5-formyltetrahydrofolate cyclo-ligase activity"/>
    <property type="evidence" value="ECO:0007669"/>
    <property type="project" value="UniProtKB-EC"/>
</dbReference>
<dbReference type="PANTHER" id="PTHR23407:SF1">
    <property type="entry name" value="5-FORMYLTETRAHYDROFOLATE CYCLO-LIGASE"/>
    <property type="match status" value="1"/>
</dbReference>
<dbReference type="Pfam" id="PF01812">
    <property type="entry name" value="5-FTHF_cyc-lig"/>
    <property type="match status" value="1"/>
</dbReference>
<dbReference type="GO" id="GO:0035999">
    <property type="term" value="P:tetrahydrofolate interconversion"/>
    <property type="evidence" value="ECO:0007669"/>
    <property type="project" value="TreeGrafter"/>
</dbReference>
<keyword evidence="5" id="KW-0479">Metal-binding</keyword>
<dbReference type="PIRSF" id="PIRSF006806">
    <property type="entry name" value="FTHF_cligase"/>
    <property type="match status" value="1"/>
</dbReference>
<dbReference type="NCBIfam" id="TIGR02727">
    <property type="entry name" value="MTHFS_bact"/>
    <property type="match status" value="1"/>
</dbReference>
<dbReference type="InterPro" id="IPR024185">
    <property type="entry name" value="FTHF_cligase-like_sf"/>
</dbReference>
<reference evidence="6 7" key="1">
    <citation type="submission" date="2019-05" db="EMBL/GenBank/DDBJ databases">
        <authorList>
            <person name="Zhou X."/>
        </authorList>
    </citation>
    <scope>NUCLEOTIDE SEQUENCE [LARGE SCALE GENOMIC DNA]</scope>
    <source>
        <strain evidence="6 7">DSM 432</strain>
    </source>
</reference>